<keyword evidence="3" id="KW-1185">Reference proteome</keyword>
<reference evidence="2 3" key="1">
    <citation type="submission" date="2017-08" db="EMBL/GenBank/DDBJ databases">
        <title>Halomonas alkalisoli sp. nov., isolated from saline alkaline soil.</title>
        <authorList>
            <person name="Wang D."/>
            <person name="Zhang G."/>
        </authorList>
    </citation>
    <scope>NUCLEOTIDE SEQUENCE [LARGE SCALE GENOMIC DNA]</scope>
    <source>
        <strain evidence="2 3">WRN001</strain>
    </source>
</reference>
<dbReference type="PROSITE" id="PS51257">
    <property type="entry name" value="PROKAR_LIPOPROTEIN"/>
    <property type="match status" value="1"/>
</dbReference>
<proteinExistence type="predicted"/>
<protein>
    <submittedName>
        <fullName evidence="2">Uncharacterized protein</fullName>
    </submittedName>
</protein>
<keyword evidence="1" id="KW-0732">Signal</keyword>
<feature type="signal peptide" evidence="1">
    <location>
        <begin position="1"/>
        <end position="25"/>
    </location>
</feature>
<comment type="caution">
    <text evidence="2">The sequence shown here is derived from an EMBL/GenBank/DDBJ whole genome shotgun (WGS) entry which is preliminary data.</text>
</comment>
<dbReference type="SUPFAM" id="SSF48452">
    <property type="entry name" value="TPR-like"/>
    <property type="match status" value="2"/>
</dbReference>
<dbReference type="RefSeq" id="WP_095622020.1">
    <property type="nucleotide sequence ID" value="NZ_NSKB01000006.1"/>
</dbReference>
<organism evidence="2 3">
    <name type="scientific">Halomonas salipaludis</name>
    <dbReference type="NCBI Taxonomy" id="2032625"/>
    <lineage>
        <taxon>Bacteria</taxon>
        <taxon>Pseudomonadati</taxon>
        <taxon>Pseudomonadota</taxon>
        <taxon>Gammaproteobacteria</taxon>
        <taxon>Oceanospirillales</taxon>
        <taxon>Halomonadaceae</taxon>
        <taxon>Halomonas</taxon>
    </lineage>
</organism>
<dbReference type="PANTHER" id="PTHR12558">
    <property type="entry name" value="CELL DIVISION CYCLE 16,23,27"/>
    <property type="match status" value="1"/>
</dbReference>
<dbReference type="OrthoDB" id="9766710at2"/>
<dbReference type="Proteomes" id="UP000217771">
    <property type="component" value="Unassembled WGS sequence"/>
</dbReference>
<evidence type="ECO:0000313" key="3">
    <source>
        <dbReference type="Proteomes" id="UP000217771"/>
    </source>
</evidence>
<dbReference type="Pfam" id="PF13432">
    <property type="entry name" value="TPR_16"/>
    <property type="match status" value="2"/>
</dbReference>
<evidence type="ECO:0000256" key="1">
    <source>
        <dbReference type="SAM" id="SignalP"/>
    </source>
</evidence>
<dbReference type="InterPro" id="IPR011990">
    <property type="entry name" value="TPR-like_helical_dom_sf"/>
</dbReference>
<dbReference type="Gene3D" id="1.25.40.10">
    <property type="entry name" value="Tetratricopeptide repeat domain"/>
    <property type="match status" value="1"/>
</dbReference>
<dbReference type="AlphaFoldDB" id="A0A2A2ET53"/>
<dbReference type="EMBL" id="NSKB01000006">
    <property type="protein sequence ID" value="PAU75595.1"/>
    <property type="molecule type" value="Genomic_DNA"/>
</dbReference>
<evidence type="ECO:0000313" key="2">
    <source>
        <dbReference type="EMBL" id="PAU75595.1"/>
    </source>
</evidence>
<dbReference type="Pfam" id="PF14559">
    <property type="entry name" value="TPR_19"/>
    <property type="match status" value="1"/>
</dbReference>
<gene>
    <name evidence="2" type="ORF">CK498_16885</name>
</gene>
<dbReference type="PANTHER" id="PTHR12558:SF13">
    <property type="entry name" value="CELL DIVISION CYCLE PROTEIN 27 HOMOLOG"/>
    <property type="match status" value="1"/>
</dbReference>
<name>A0A2A2ET53_9GAMM</name>
<sequence length="578" mass="63896">MPARLPLTAVTASAALLLAACQSTAVTPFAEREDPLASAPPIERGLDADGLATLMTAEFAGQRGDYRTASQGYLAMAERYQSIALIERAALAARFSDDPELFETTARRWRELAPEAEAPARLLSGLAMQRGDWQDGLDQRLALARRGGHAELTNFVEQAIDAGANLPPLLDKLLEHLEVVDTSRTQHHDAVLATALLEAASGQPSRAQQRLDGLDDSHAELPELWLTRARLALDRGDAAAARDASRRGLEVSPDDGRFILMLAQSELMLGNVEAAEAQTDTLLERHVGSGDLRLALAQLYLDEDYPEPARRLLLPLISADDTPALAFTLLGAIAEEEGEVDNALLYYRQVPSGEHFLQARLFATRMLIEADRLPDARAFLRIERLRHSDQAASLAALEVELLEQHGLDAEADALLEQQLDETPDSDELLYLRAMRAFNAGDLAAMERDLQRIIDNEPNHAMALNALGYTLVDLTERTAEGMELVERAYRLAPDNPAILDSMGWGYHRLGDDERALLYLERAYASMPDQEIAAHLAEVLWELGREQEARELIREAYARFEERPVVDELLERRPELAPPP</sequence>
<feature type="chain" id="PRO_5012810296" evidence="1">
    <location>
        <begin position="26"/>
        <end position="578"/>
    </location>
</feature>
<accession>A0A2A2ET53</accession>